<organism evidence="3 4">
    <name type="scientific">Eilatimonas milleporae</name>
    <dbReference type="NCBI Taxonomy" id="911205"/>
    <lineage>
        <taxon>Bacteria</taxon>
        <taxon>Pseudomonadati</taxon>
        <taxon>Pseudomonadota</taxon>
        <taxon>Alphaproteobacteria</taxon>
        <taxon>Kordiimonadales</taxon>
        <taxon>Kordiimonadaceae</taxon>
        <taxon>Eilatimonas</taxon>
    </lineage>
</organism>
<dbReference type="Pfam" id="PF00535">
    <property type="entry name" value="Glycos_transf_2"/>
    <property type="match status" value="1"/>
</dbReference>
<evidence type="ECO:0000313" key="3">
    <source>
        <dbReference type="EMBL" id="RMB12422.1"/>
    </source>
</evidence>
<sequence length="875" mass="96874">MRRILDRSKRVTLDDIRGLYLLILGRAATDEEERQRLGADRSFFSVMRTLIGGQEFRHQVLKMAIAGRQLVHDGLSARQYDEAAAILPRHLRVTAPPKTDQAPSRKRNRKTDRYMGPSTHRNTAGASWAGLLLAAMDSPRLQDAFEQAVGRDTLADFRTALTLLERWDRSSIIGHIEDLVSMVCRGYALDTDNPDRSLRLDFFVNNHFIGGTLADLTRRDLQERHGGHGRFGFEFPLNVPPSVLHAPQLRLQIVEHDSRTPVCRPRNVMTDRANPVGYIQRMARDLARLADKTADGGALDTRDTSDLADTLARIEKALPALEHYGAVPRHDYDLYASLYPPRRPQAPLPDSSGISVLLIGDTPGARSAGRDSVDAQTLPPLHVGAVDSVAAITDSLVAGLPGDHVLLLPADDRLSPHALEWFAVAAVRYRDAGIITCDHDYHAGRSDRYDRPHFKPCFDYDMLLERNIIGHSFIIRRDRLAAACRHIPAANTAWDLALLLAAVEAGGEDGVVHLDRMLWHRTAAGDDDTPETRIADETAVVTAHLARVAPEVRVTAHTDPFDGDLADARRIVRPAGDTEQRLAIIIPTRNALDMIRPCVESLLATLSLPEATDIIIMDNGSDDPETLAWLRTVGTDTGVTVCRDEAPFNWSALNNRAAGLSDAELLLFLNNDTLALRPGWDRVLRGQLARPNVGAVGARLLYEDGTIQHGGVVLYDVGVAAHEAAGESCTSGLYLERSKLTHGNSAVTGAFLGCRREVFEAAGGFEAETLRVAFNDVDFCLKVREHGLKVLYVPEITFNHLESKSRGYDHQDDSKAERALRERLWMEKTWGDRLHRDPFYPRVFSRRGKAFAMLKAPGPPHGPHTDRQARPGSEQ</sequence>
<dbReference type="Gene3D" id="3.90.550.10">
    <property type="entry name" value="Spore Coat Polysaccharide Biosynthesis Protein SpsA, Chain A"/>
    <property type="match status" value="2"/>
</dbReference>
<proteinExistence type="predicted"/>
<dbReference type="AlphaFoldDB" id="A0A3M0CSB7"/>
<dbReference type="SUPFAM" id="SSF53448">
    <property type="entry name" value="Nucleotide-diphospho-sugar transferases"/>
    <property type="match status" value="2"/>
</dbReference>
<dbReference type="PANTHER" id="PTHR43179:SF7">
    <property type="entry name" value="RHAMNOSYLTRANSFERASE WBBL"/>
    <property type="match status" value="1"/>
</dbReference>
<dbReference type="GO" id="GO:0016740">
    <property type="term" value="F:transferase activity"/>
    <property type="evidence" value="ECO:0007669"/>
    <property type="project" value="UniProtKB-KW"/>
</dbReference>
<dbReference type="InterPro" id="IPR001173">
    <property type="entry name" value="Glyco_trans_2-like"/>
</dbReference>
<gene>
    <name evidence="3" type="ORF">BXY39_0918</name>
</gene>
<dbReference type="InParanoid" id="A0A3M0CSB7"/>
<feature type="region of interest" description="Disordered" evidence="1">
    <location>
        <begin position="852"/>
        <end position="875"/>
    </location>
</feature>
<dbReference type="CDD" id="cd04186">
    <property type="entry name" value="GT_2_like_c"/>
    <property type="match status" value="1"/>
</dbReference>
<name>A0A3M0CSB7_9PROT</name>
<dbReference type="OrthoDB" id="115878at2"/>
<feature type="region of interest" description="Disordered" evidence="1">
    <location>
        <begin position="94"/>
        <end position="120"/>
    </location>
</feature>
<reference evidence="3 4" key="1">
    <citation type="submission" date="2018-10" db="EMBL/GenBank/DDBJ databases">
        <title>Genomic Encyclopedia of Archaeal and Bacterial Type Strains, Phase II (KMG-II): from individual species to whole genera.</title>
        <authorList>
            <person name="Goeker M."/>
        </authorList>
    </citation>
    <scope>NUCLEOTIDE SEQUENCE [LARGE SCALE GENOMIC DNA]</scope>
    <source>
        <strain evidence="3 4">DSM 25217</strain>
    </source>
</reference>
<dbReference type="Proteomes" id="UP000271227">
    <property type="component" value="Unassembled WGS sequence"/>
</dbReference>
<dbReference type="RefSeq" id="WP_121937597.1">
    <property type="nucleotide sequence ID" value="NZ_REFR01000009.1"/>
</dbReference>
<keyword evidence="3" id="KW-0808">Transferase</keyword>
<evidence type="ECO:0000313" key="4">
    <source>
        <dbReference type="Proteomes" id="UP000271227"/>
    </source>
</evidence>
<protein>
    <submittedName>
        <fullName evidence="3">GT2 family glycosyltransferase</fullName>
    </submittedName>
</protein>
<dbReference type="InterPro" id="IPR029044">
    <property type="entry name" value="Nucleotide-diphossugar_trans"/>
</dbReference>
<keyword evidence="4" id="KW-1185">Reference proteome</keyword>
<dbReference type="EMBL" id="REFR01000009">
    <property type="protein sequence ID" value="RMB12422.1"/>
    <property type="molecule type" value="Genomic_DNA"/>
</dbReference>
<comment type="caution">
    <text evidence="3">The sequence shown here is derived from an EMBL/GenBank/DDBJ whole genome shotgun (WGS) entry which is preliminary data.</text>
</comment>
<evidence type="ECO:0000259" key="2">
    <source>
        <dbReference type="Pfam" id="PF00535"/>
    </source>
</evidence>
<accession>A0A3M0CSB7</accession>
<dbReference type="PANTHER" id="PTHR43179">
    <property type="entry name" value="RHAMNOSYLTRANSFERASE WBBL"/>
    <property type="match status" value="1"/>
</dbReference>
<evidence type="ECO:0000256" key="1">
    <source>
        <dbReference type="SAM" id="MobiDB-lite"/>
    </source>
</evidence>
<feature type="domain" description="Glycosyltransferase 2-like" evidence="2">
    <location>
        <begin position="584"/>
        <end position="760"/>
    </location>
</feature>